<dbReference type="Proteomes" id="UP000827092">
    <property type="component" value="Unassembled WGS sequence"/>
</dbReference>
<dbReference type="InterPro" id="IPR053965">
    <property type="entry name" value="INTS1_R4"/>
</dbReference>
<feature type="region of interest" description="Disordered" evidence="1">
    <location>
        <begin position="29"/>
        <end position="86"/>
    </location>
</feature>
<gene>
    <name evidence="6" type="ORF">JTE90_008385</name>
</gene>
<proteinExistence type="predicted"/>
<dbReference type="GO" id="GO:0032039">
    <property type="term" value="C:integrator complex"/>
    <property type="evidence" value="ECO:0007669"/>
    <property type="project" value="InterPro"/>
</dbReference>
<accession>A0AAV6V5X1</accession>
<feature type="compositionally biased region" description="Low complexity" evidence="1">
    <location>
        <begin position="66"/>
        <end position="82"/>
    </location>
</feature>
<dbReference type="PANTHER" id="PTHR21224">
    <property type="entry name" value="INTEGRATOR COMPLEX SUBUNIT 1"/>
    <property type="match status" value="1"/>
</dbReference>
<evidence type="ECO:0000259" key="2">
    <source>
        <dbReference type="Pfam" id="PF12432"/>
    </source>
</evidence>
<comment type="caution">
    <text evidence="6">The sequence shown here is derived from an EMBL/GenBank/DDBJ whole genome shotgun (WGS) entry which is preliminary data.</text>
</comment>
<evidence type="ECO:0000313" key="7">
    <source>
        <dbReference type="Proteomes" id="UP000827092"/>
    </source>
</evidence>
<sequence length="2117" mass="239398">MERDKKQLKRTGNKVKPLHVADFIALGSKTTARQGELSDPKIKSKSSLISGTSSERKSDGASTSTSAIPAKKPKISSSSSSSHGKRLGAIGRKEAVKNNDWDAIAVEVDSADLVSKILEAEDCSDDERVEALICGAVKKLKSGRTKFDAPLYLGLQYLAKSRPFLFCSEITVEAFSSLLKRDMNVNFKAKGNNVVSILAANILMAAYKDESSWPEVFVKAYVEDSLGERVWVDHDYCKGFVDNILTAFNTKAIPKSMIIPERLFKPEACPSPPNLGTDDDESCSSMSMMETHENLDSVVIFPRYIYSEDSLSQHVIDVFKDQMTRRQPSEVSRNTLRFLVSTCGISEVRLNVSQKLEIWLQNPKLTKPAQELLLAVCLNCNQHNQHDVEVISQLVKIRIKAKPIINHYLQCMKELISQHPENLSCLLKHSIYNELSNSRNPNNMQLLAIIFQHSPDRAATELANCFNDFICNREDYLRALRGLLREIVRCVRHDLNFPLFCMGLTQERRDVTFLEFEAPLKEKILLQITDLIVLAIFLGISPTVKDQFTLYSRGEKKDLTALRNYQLQVANIQKDAVCWMYSIVPKLFKPERTTYLHCIHKLLFMEQMEHYYNKDGWPSEGDRMFLLRVASEVPLLEETLTRILITGLSRDHLFTAHDALELADQLVKRAAMTYFDNFPVLEFENTELCDIIFNLCAYHHPENITLPQGYHPPNLAISELYWKAWSMLLIIICHNPATFGDMTWKTCPMMRNLMEMCITNQFIFPPPTMALGEKADEIKSRELQMSQMEKEEILIFESHLAAASIKVAITETNSLLISKLISMDPHGPARKPPAVVLEQLKAMNAKFKLGDLLCHSRNPDFLLDVIQRQGTTQSMSWLSELVESSASSFNMLPVQCLCEFLISEGAVSDANEDEKSLAKKKKKQEQLLFHLQKLLYEPESEPQETIEVISYFMKRLSSQQNSARILALKGLNMLLSQRNKSSDSGEEEMIQEKDTNEHNWLLKSLPLLPHFQVIRSQISIFLRQACQIENDPQIIVCYINFLATHTPDHNLQEFADLALDMAQMIVERPTIVNTILPSEETSCEHNNDFLASVSEIFFKYLSAAKIPSKEVYSWSESQDQILIQWSSGESATMHILVVHAMIIVLTYGPPLYGVRSYFDALLEIWFPVNADQPKAFLVDTSEEALLLPDWLKLRMIRSSVGVLVDAALKDLDPSQLVLFIQSFGIPVSSMSKLLRTLDVAVEVDSYSVEQAVLDKSYMSQLVEVQHRRGATGGEKFAQLLLDGDSVETPMDTDILPNQTTVIQRAPPKPPAAINIQSVSVSLVKLLGLNSQYGILSGKQEQEIFKGLQKALSKDILDRSSESGAISVFIQTCEQILRTDTKMAFLQALHKKSYYSSVLFRLATASQAKVDITKSQLAQKLKWICQQIIYVVSPTSSSLLTVASQFYNKHKPPETKKPVPWKMFVQQYGMDNSDNIKQIVQEAETKDALRLEEVMQCLVKNAISKGNTKPLMNAMTNITVKRLTTSISPSIKTFNRSKFCFFVDWLECLEPKIISSFPESQCHLLFSLISKEKEPIVVPFRPYLLALLIHQSSWEILHYYIQTVLNPPSANIKFDPTSVLDFLYACIYIPKIWQGRYKKKNKSGSEEDILALSEKQMHSVINYILEEALMKCSSTVFDQPSSSNSLTSGFVSIEGRMKLLMKCLALKSSLINSSVQYLLEVINDSGNRGKLGHELLLQGYHQIPSVLTLIPDAVTFLSEGTSEVKTNCKLDIISHTLLLALARTDSSKQCLGKMVRIEFICKKMASNHPLLLLRQLPMMTSLLRGRVHLDYHQFRQQNHVTLFSCYLSIIELLPPLLFKAEYCADLNNILSLYMDVFQAYGSPKEIAHLLSRFFAFLLLYLTARPSSARLFIQQYIDSLLDLTSHHQDLFNFRSILTGLCMHSWEASSSGAEAKVESALHDIIAGLHFQNISQTQIPSISHRLNHGNSDEVALALQELEGISYKKPTVLEHVVDNLKSLMQDNNAQFRMTAFNLVMRYVKNNPSRGKLFISSYLQCLESEEVDVVLTALDHLPEFTILVQEYASILLQKTFSIGMMKNMNTAGQIKATISYLVAQSGC</sequence>
<feature type="domain" description="Integrator complex subunit 1 R3" evidence="3">
    <location>
        <begin position="1769"/>
        <end position="1927"/>
    </location>
</feature>
<evidence type="ECO:0008006" key="8">
    <source>
        <dbReference type="Google" id="ProtNLM"/>
    </source>
</evidence>
<feature type="domain" description="Integrator complex subunit 1 RPB2-binding" evidence="2">
    <location>
        <begin position="310"/>
        <end position="463"/>
    </location>
</feature>
<dbReference type="Pfam" id="PF22927">
    <property type="entry name" value="INT1_R3"/>
    <property type="match status" value="1"/>
</dbReference>
<evidence type="ECO:0000256" key="1">
    <source>
        <dbReference type="SAM" id="MobiDB-lite"/>
    </source>
</evidence>
<evidence type="ECO:0000313" key="6">
    <source>
        <dbReference type="EMBL" id="KAG8191071.1"/>
    </source>
</evidence>
<keyword evidence="7" id="KW-1185">Reference proteome</keyword>
<dbReference type="InterPro" id="IPR038902">
    <property type="entry name" value="INTS1"/>
</dbReference>
<dbReference type="InterPro" id="IPR011989">
    <property type="entry name" value="ARM-like"/>
</dbReference>
<dbReference type="InterPro" id="IPR022145">
    <property type="entry name" value="INTS1_RPB2-bd"/>
</dbReference>
<evidence type="ECO:0000259" key="5">
    <source>
        <dbReference type="Pfam" id="PF22929"/>
    </source>
</evidence>
<dbReference type="Gene3D" id="1.25.10.10">
    <property type="entry name" value="Leucine-rich Repeat Variant"/>
    <property type="match status" value="1"/>
</dbReference>
<evidence type="ECO:0000259" key="4">
    <source>
        <dbReference type="Pfam" id="PF22928"/>
    </source>
</evidence>
<dbReference type="InterPro" id="IPR053964">
    <property type="entry name" value="INT1_R3"/>
</dbReference>
<protein>
    <recommendedName>
        <fullName evidence="8">Integrator complex subunit 1</fullName>
    </recommendedName>
</protein>
<feature type="domain" description="Integrator complex subunit 1 R4" evidence="4">
    <location>
        <begin position="1981"/>
        <end position="2079"/>
    </location>
</feature>
<reference evidence="6 7" key="1">
    <citation type="journal article" date="2022" name="Nat. Ecol. Evol.">
        <title>A masculinizing supergene underlies an exaggerated male reproductive morph in a spider.</title>
        <authorList>
            <person name="Hendrickx F."/>
            <person name="De Corte Z."/>
            <person name="Sonet G."/>
            <person name="Van Belleghem S.M."/>
            <person name="Kostlbacher S."/>
            <person name="Vangestel C."/>
        </authorList>
    </citation>
    <scope>NUCLEOTIDE SEQUENCE [LARGE SCALE GENOMIC DNA]</scope>
    <source>
        <strain evidence="6">W744_W776</strain>
    </source>
</reference>
<dbReference type="GO" id="GO:0034474">
    <property type="term" value="P:U2 snRNA 3'-end processing"/>
    <property type="evidence" value="ECO:0007669"/>
    <property type="project" value="InterPro"/>
</dbReference>
<dbReference type="Pfam" id="PF12432">
    <property type="entry name" value="INTS1_RP2B-bd"/>
    <property type="match status" value="1"/>
</dbReference>
<organism evidence="6 7">
    <name type="scientific">Oedothorax gibbosus</name>
    <dbReference type="NCBI Taxonomy" id="931172"/>
    <lineage>
        <taxon>Eukaryota</taxon>
        <taxon>Metazoa</taxon>
        <taxon>Ecdysozoa</taxon>
        <taxon>Arthropoda</taxon>
        <taxon>Chelicerata</taxon>
        <taxon>Arachnida</taxon>
        <taxon>Araneae</taxon>
        <taxon>Araneomorphae</taxon>
        <taxon>Entelegynae</taxon>
        <taxon>Araneoidea</taxon>
        <taxon>Linyphiidae</taxon>
        <taxon>Erigoninae</taxon>
        <taxon>Oedothorax</taxon>
    </lineage>
</organism>
<dbReference type="PANTHER" id="PTHR21224:SF1">
    <property type="entry name" value="INTEGRATOR COMPLEX SUBUNIT 1"/>
    <property type="match status" value="1"/>
</dbReference>
<dbReference type="InterPro" id="IPR053966">
    <property type="entry name" value="INTS1_INTS2-bd"/>
</dbReference>
<dbReference type="SUPFAM" id="SSF48371">
    <property type="entry name" value="ARM repeat"/>
    <property type="match status" value="1"/>
</dbReference>
<dbReference type="Pfam" id="PF22928">
    <property type="entry name" value="INTS1_R4"/>
    <property type="match status" value="1"/>
</dbReference>
<dbReference type="InterPro" id="IPR016024">
    <property type="entry name" value="ARM-type_fold"/>
</dbReference>
<dbReference type="Pfam" id="PF22929">
    <property type="entry name" value="INTS1_INTS2-bd"/>
    <property type="match status" value="1"/>
</dbReference>
<dbReference type="EMBL" id="JAFNEN010000167">
    <property type="protein sequence ID" value="KAG8191071.1"/>
    <property type="molecule type" value="Genomic_DNA"/>
</dbReference>
<evidence type="ECO:0000259" key="3">
    <source>
        <dbReference type="Pfam" id="PF22927"/>
    </source>
</evidence>
<name>A0AAV6V5X1_9ARAC</name>
<feature type="domain" description="Integrator complex subunit 1 INTS2-binding" evidence="5">
    <location>
        <begin position="947"/>
        <end position="1276"/>
    </location>
</feature>